<dbReference type="Proteomes" id="UP000000763">
    <property type="component" value="Chromosome 7"/>
</dbReference>
<reference evidence="2" key="1">
    <citation type="journal article" date="2005" name="Nature">
        <title>The map-based sequence of the rice genome.</title>
        <authorList>
            <consortium name="International rice genome sequencing project (IRGSP)"/>
            <person name="Matsumoto T."/>
            <person name="Wu J."/>
            <person name="Kanamori H."/>
            <person name="Katayose Y."/>
            <person name="Fujisawa M."/>
            <person name="Namiki N."/>
            <person name="Mizuno H."/>
            <person name="Yamamoto K."/>
            <person name="Antonio B.A."/>
            <person name="Baba T."/>
            <person name="Sakata K."/>
            <person name="Nagamura Y."/>
            <person name="Aoki H."/>
            <person name="Arikawa K."/>
            <person name="Arita K."/>
            <person name="Bito T."/>
            <person name="Chiden Y."/>
            <person name="Fujitsuka N."/>
            <person name="Fukunaka R."/>
            <person name="Hamada M."/>
            <person name="Harada C."/>
            <person name="Hayashi A."/>
            <person name="Hijishita S."/>
            <person name="Honda M."/>
            <person name="Hosokawa S."/>
            <person name="Ichikawa Y."/>
            <person name="Idonuma A."/>
            <person name="Iijima M."/>
            <person name="Ikeda M."/>
            <person name="Ikeno M."/>
            <person name="Ito K."/>
            <person name="Ito S."/>
            <person name="Ito T."/>
            <person name="Ito Y."/>
            <person name="Ito Y."/>
            <person name="Iwabuchi A."/>
            <person name="Kamiya K."/>
            <person name="Karasawa W."/>
            <person name="Kurita K."/>
            <person name="Katagiri S."/>
            <person name="Kikuta A."/>
            <person name="Kobayashi H."/>
            <person name="Kobayashi N."/>
            <person name="Machita K."/>
            <person name="Maehara T."/>
            <person name="Masukawa M."/>
            <person name="Mizubayashi T."/>
            <person name="Mukai Y."/>
            <person name="Nagasaki H."/>
            <person name="Nagata Y."/>
            <person name="Naito S."/>
            <person name="Nakashima M."/>
            <person name="Nakama Y."/>
            <person name="Nakamichi Y."/>
            <person name="Nakamura M."/>
            <person name="Meguro A."/>
            <person name="Negishi M."/>
            <person name="Ohta I."/>
            <person name="Ohta T."/>
            <person name="Okamoto M."/>
            <person name="Ono N."/>
            <person name="Saji S."/>
            <person name="Sakaguchi M."/>
            <person name="Sakai K."/>
            <person name="Shibata M."/>
            <person name="Shimokawa T."/>
            <person name="Song J."/>
            <person name="Takazaki Y."/>
            <person name="Terasawa K."/>
            <person name="Tsugane M."/>
            <person name="Tsuji K."/>
            <person name="Ueda S."/>
            <person name="Waki K."/>
            <person name="Yamagata H."/>
            <person name="Yamamoto M."/>
            <person name="Yamamoto S."/>
            <person name="Yamane H."/>
            <person name="Yoshiki S."/>
            <person name="Yoshihara R."/>
            <person name="Yukawa K."/>
            <person name="Zhong H."/>
            <person name="Yano M."/>
            <person name="Yuan Q."/>
            <person name="Ouyang S."/>
            <person name="Liu J."/>
            <person name="Jones K.M."/>
            <person name="Gansberger K."/>
            <person name="Moffat K."/>
            <person name="Hill J."/>
            <person name="Bera J."/>
            <person name="Fadrosh D."/>
            <person name="Jin S."/>
            <person name="Johri S."/>
            <person name="Kim M."/>
            <person name="Overton L."/>
            <person name="Reardon M."/>
            <person name="Tsitrin T."/>
            <person name="Vuong H."/>
            <person name="Weaver B."/>
            <person name="Ciecko A."/>
            <person name="Tallon L."/>
            <person name="Jackson J."/>
            <person name="Pai G."/>
            <person name="Aken S.V."/>
            <person name="Utterback T."/>
            <person name="Reidmuller S."/>
            <person name="Feldblyum T."/>
            <person name="Hsiao J."/>
            <person name="Zismann V."/>
            <person name="Iobst S."/>
            <person name="de Vazeille A.R."/>
            <person name="Buell C.R."/>
            <person name="Ying K."/>
            <person name="Li Y."/>
            <person name="Lu T."/>
            <person name="Huang Y."/>
            <person name="Zhao Q."/>
            <person name="Feng Q."/>
            <person name="Zhang L."/>
            <person name="Zhu J."/>
            <person name="Weng Q."/>
            <person name="Mu J."/>
            <person name="Lu Y."/>
            <person name="Fan D."/>
            <person name="Liu Y."/>
            <person name="Guan J."/>
            <person name="Zhang Y."/>
            <person name="Yu S."/>
            <person name="Liu X."/>
            <person name="Zhang Y."/>
            <person name="Hong G."/>
            <person name="Han B."/>
            <person name="Choisne N."/>
            <person name="Demange N."/>
            <person name="Orjeda G."/>
            <person name="Samain S."/>
            <person name="Cattolico L."/>
            <person name="Pelletier E."/>
            <person name="Couloux A."/>
            <person name="Segurens B."/>
            <person name="Wincker P."/>
            <person name="D'Hont A."/>
            <person name="Scarpelli C."/>
            <person name="Weissenbach J."/>
            <person name="Salanoubat M."/>
            <person name="Quetier F."/>
            <person name="Yu Y."/>
            <person name="Kim H.R."/>
            <person name="Rambo T."/>
            <person name="Currie J."/>
            <person name="Collura K."/>
            <person name="Luo M."/>
            <person name="Yang T."/>
            <person name="Ammiraju J.S.S."/>
            <person name="Engler F."/>
            <person name="Soderlund C."/>
            <person name="Wing R.A."/>
            <person name="Palmer L.E."/>
            <person name="de la Bastide M."/>
            <person name="Spiegel L."/>
            <person name="Nascimento L."/>
            <person name="Zutavern T."/>
            <person name="O'Shaughnessy A."/>
            <person name="Dike S."/>
            <person name="Dedhia N."/>
            <person name="Preston R."/>
            <person name="Balija V."/>
            <person name="McCombie W.R."/>
            <person name="Chow T."/>
            <person name="Chen H."/>
            <person name="Chung M."/>
            <person name="Chen C."/>
            <person name="Shaw J."/>
            <person name="Wu H."/>
            <person name="Hsiao K."/>
            <person name="Chao Y."/>
            <person name="Chu M."/>
            <person name="Cheng C."/>
            <person name="Hour A."/>
            <person name="Lee P."/>
            <person name="Lin S."/>
            <person name="Lin Y."/>
            <person name="Liou J."/>
            <person name="Liu S."/>
            <person name="Hsing Y."/>
            <person name="Raghuvanshi S."/>
            <person name="Mohanty A."/>
            <person name="Bharti A.K."/>
            <person name="Gaur A."/>
            <person name="Gupta V."/>
            <person name="Kumar D."/>
            <person name="Ravi V."/>
            <person name="Vij S."/>
            <person name="Kapur A."/>
            <person name="Khurana P."/>
            <person name="Khurana P."/>
            <person name="Khurana J.P."/>
            <person name="Tyagi A.K."/>
            <person name="Gaikwad K."/>
            <person name="Singh A."/>
            <person name="Dalal V."/>
            <person name="Srivastava S."/>
            <person name="Dixit A."/>
            <person name="Pal A.K."/>
            <person name="Ghazi I.A."/>
            <person name="Yadav M."/>
            <person name="Pandit A."/>
            <person name="Bhargava A."/>
            <person name="Sureshbabu K."/>
            <person name="Batra K."/>
            <person name="Sharma T.R."/>
            <person name="Mohapatra T."/>
            <person name="Singh N.K."/>
            <person name="Messing J."/>
            <person name="Nelson A.B."/>
            <person name="Fuks G."/>
            <person name="Kavchok S."/>
            <person name="Keizer G."/>
            <person name="Linton E."/>
            <person name="Llaca V."/>
            <person name="Song R."/>
            <person name="Tanyolac B."/>
            <person name="Young S."/>
            <person name="Ho-Il K."/>
            <person name="Hahn J.H."/>
            <person name="Sangsakoo G."/>
            <person name="Vanavichit A."/>
            <person name="de Mattos Luiz.A.T."/>
            <person name="Zimmer P.D."/>
            <person name="Malone G."/>
            <person name="Dellagostin O."/>
            <person name="de Oliveira A.C."/>
            <person name="Bevan M."/>
            <person name="Bancroft I."/>
            <person name="Minx P."/>
            <person name="Cordum H."/>
            <person name="Wilson R."/>
            <person name="Cheng Z."/>
            <person name="Jin W."/>
            <person name="Jiang J."/>
            <person name="Leong S.A."/>
            <person name="Iwama H."/>
            <person name="Gojobori T."/>
            <person name="Itoh T."/>
            <person name="Niimura Y."/>
            <person name="Fujii Y."/>
            <person name="Habara T."/>
            <person name="Sakai H."/>
            <person name="Sato Y."/>
            <person name="Wilson G."/>
            <person name="Kumar K."/>
            <person name="McCouch S."/>
            <person name="Juretic N."/>
            <person name="Hoen D."/>
            <person name="Wright S."/>
            <person name="Bruskiewich R."/>
            <person name="Bureau T."/>
            <person name="Miyao A."/>
            <person name="Hirochika H."/>
            <person name="Nishikawa T."/>
            <person name="Kadowaki K."/>
            <person name="Sugiura M."/>
            <person name="Burr B."/>
            <person name="Sasaki T."/>
        </authorList>
    </citation>
    <scope>NUCLEOTIDE SEQUENCE [LARGE SCALE GENOMIC DNA]</scope>
    <source>
        <strain evidence="2">cv. Nipponbare</strain>
    </source>
</reference>
<dbReference type="AlphaFoldDB" id="Q6Z5R7"/>
<gene>
    <name evidence="1" type="primary">OSJNBa0042E08.8</name>
</gene>
<evidence type="ECO:0008006" key="3">
    <source>
        <dbReference type="Google" id="ProtNLM"/>
    </source>
</evidence>
<accession>Q6Z5R7</accession>
<reference evidence="2" key="2">
    <citation type="journal article" date="2008" name="Nucleic Acids Res.">
        <title>The rice annotation project database (RAP-DB): 2008 update.</title>
        <authorList>
            <consortium name="The rice annotation project (RAP)"/>
        </authorList>
    </citation>
    <scope>GENOME REANNOTATION</scope>
    <source>
        <strain evidence="2">cv. Nipponbare</strain>
    </source>
</reference>
<evidence type="ECO:0000313" key="1">
    <source>
        <dbReference type="EMBL" id="BAC83724.1"/>
    </source>
</evidence>
<proteinExistence type="predicted"/>
<dbReference type="EMBL" id="AP005104">
    <property type="protein sequence ID" value="BAC83724.1"/>
    <property type="molecule type" value="Genomic_DNA"/>
</dbReference>
<organism evidence="1 2">
    <name type="scientific">Oryza sativa subsp. japonica</name>
    <name type="common">Rice</name>
    <dbReference type="NCBI Taxonomy" id="39947"/>
    <lineage>
        <taxon>Eukaryota</taxon>
        <taxon>Viridiplantae</taxon>
        <taxon>Streptophyta</taxon>
        <taxon>Embryophyta</taxon>
        <taxon>Tracheophyta</taxon>
        <taxon>Spermatophyta</taxon>
        <taxon>Magnoliopsida</taxon>
        <taxon>Liliopsida</taxon>
        <taxon>Poales</taxon>
        <taxon>Poaceae</taxon>
        <taxon>BOP clade</taxon>
        <taxon>Oryzoideae</taxon>
        <taxon>Oryzeae</taxon>
        <taxon>Oryzinae</taxon>
        <taxon>Oryza</taxon>
        <taxon>Oryza sativa</taxon>
    </lineage>
</organism>
<sequence length="108" mass="11394">MAIGGDGDIGRRMGTAEVAAEADVDEEEGEAGVAAAVSGRRRAAVGVDGDVTVPREGIAASANALGAANGRREVVQWWRCHWTPAGTRLRWSPRETEATPVEGKQVRR</sequence>
<name>Q6Z5R7_ORYSJ</name>
<protein>
    <recommendedName>
        <fullName evidence="3">DUF834 domain-containing protein</fullName>
    </recommendedName>
</protein>
<evidence type="ECO:0000313" key="2">
    <source>
        <dbReference type="Proteomes" id="UP000000763"/>
    </source>
</evidence>